<accession>A0A090X4L5</accession>
<dbReference type="AlphaFoldDB" id="A0A090X4L5"/>
<name>A0A090X4L5_9FLAO</name>
<evidence type="ECO:0000313" key="1">
    <source>
        <dbReference type="EMBL" id="GAL77992.1"/>
    </source>
</evidence>
<comment type="caution">
    <text evidence="1">The sequence shown here is derived from an EMBL/GenBank/DDBJ whole genome shotgun (WGS) entry which is preliminary data.</text>
</comment>
<protein>
    <submittedName>
        <fullName evidence="1">Uncharacterized protein</fullName>
    </submittedName>
</protein>
<gene>
    <name evidence="1" type="ORF">JCM19274_4491</name>
</gene>
<dbReference type="Proteomes" id="UP000029643">
    <property type="component" value="Unassembled WGS sequence"/>
</dbReference>
<evidence type="ECO:0000313" key="2">
    <source>
        <dbReference type="Proteomes" id="UP000029643"/>
    </source>
</evidence>
<proteinExistence type="predicted"/>
<reference evidence="1 2" key="1">
    <citation type="journal article" date="2014" name="Genome Announc.">
        <title>Draft Genome Sequences of Marine Flavobacterium Algibacter lectus Strains SS8 and NR4.</title>
        <authorList>
            <person name="Takatani N."/>
            <person name="Nakanishi M."/>
            <person name="Meirelles P."/>
            <person name="Mino S."/>
            <person name="Suda W."/>
            <person name="Oshima K."/>
            <person name="Hattori M."/>
            <person name="Ohkuma M."/>
            <person name="Hosokawa M."/>
            <person name="Miyashita K."/>
            <person name="Thompson F.L."/>
            <person name="Niwa A."/>
            <person name="Sawabe T."/>
            <person name="Sawabe T."/>
        </authorList>
    </citation>
    <scope>NUCLEOTIDE SEQUENCE [LARGE SCALE GENOMIC DNA]</scope>
    <source>
        <strain evidence="2">JCM19274</strain>
    </source>
</reference>
<dbReference type="RefSeq" id="WP_042495505.1">
    <property type="nucleotide sequence ID" value="NZ_BBNQ01000009.1"/>
</dbReference>
<organism evidence="1 2">
    <name type="scientific">Algibacter lectus</name>
    <dbReference type="NCBI Taxonomy" id="221126"/>
    <lineage>
        <taxon>Bacteria</taxon>
        <taxon>Pseudomonadati</taxon>
        <taxon>Bacteroidota</taxon>
        <taxon>Flavobacteriia</taxon>
        <taxon>Flavobacteriales</taxon>
        <taxon>Flavobacteriaceae</taxon>
        <taxon>Algibacter</taxon>
    </lineage>
</organism>
<dbReference type="OrthoDB" id="982927at2"/>
<dbReference type="STRING" id="221126.SAMN04489722_10534"/>
<sequence length="126" mass="14801">MKNWNNILGVFLLVSIYCFGIYTPAQTLPSSSFQYIEQSNSSMPKENLEANSKLLQPHTQQFENLFSDVAELSFPELKLPYNGFWAIICSNDMLFSAKFKQYQNHLKTILIRHRKSDLIFPFHNFW</sequence>
<dbReference type="EMBL" id="BBNU01000002">
    <property type="protein sequence ID" value="GAL77992.1"/>
    <property type="molecule type" value="Genomic_DNA"/>
</dbReference>